<proteinExistence type="predicted"/>
<evidence type="ECO:0000313" key="1">
    <source>
        <dbReference type="EMBL" id="MCY6958389.1"/>
    </source>
</evidence>
<accession>A0ABT4D7W7</accession>
<evidence type="ECO:0008006" key="3">
    <source>
        <dbReference type="Google" id="ProtNLM"/>
    </source>
</evidence>
<gene>
    <name evidence="1" type="ORF">OW729_07210</name>
</gene>
<dbReference type="Proteomes" id="UP001144612">
    <property type="component" value="Unassembled WGS sequence"/>
</dbReference>
<sequence>MILEPDGVGTVVVLIKFNNFSQYYVTDKETWILNEEILKSAFREKGYEIPEYEEDIRYGFSILSEKNIVSFLDRVAEFKVGKEELAEYYTVYKELYGVIDVNYTATPIFYINFDKREFYSFFTEPGSYEKYMPCGWNGYDKAGEYDEYVPSEMKYW</sequence>
<reference evidence="1" key="1">
    <citation type="submission" date="2022-12" db="EMBL/GenBank/DDBJ databases">
        <title>Clostridium sp. nov., isolated from industrial wastewater.</title>
        <authorList>
            <person name="Jiayan W."/>
        </authorList>
    </citation>
    <scope>NUCLEOTIDE SEQUENCE</scope>
    <source>
        <strain evidence="1">ZC22-4</strain>
    </source>
</reference>
<keyword evidence="2" id="KW-1185">Reference proteome</keyword>
<comment type="caution">
    <text evidence="1">The sequence shown here is derived from an EMBL/GenBank/DDBJ whole genome shotgun (WGS) entry which is preliminary data.</text>
</comment>
<evidence type="ECO:0000313" key="2">
    <source>
        <dbReference type="Proteomes" id="UP001144612"/>
    </source>
</evidence>
<organism evidence="1 2">
    <name type="scientific">Clostridium brassicae</name>
    <dbReference type="NCBI Taxonomy" id="2999072"/>
    <lineage>
        <taxon>Bacteria</taxon>
        <taxon>Bacillati</taxon>
        <taxon>Bacillota</taxon>
        <taxon>Clostridia</taxon>
        <taxon>Eubacteriales</taxon>
        <taxon>Clostridiaceae</taxon>
        <taxon>Clostridium</taxon>
    </lineage>
</organism>
<dbReference type="EMBL" id="JAPQFJ010000005">
    <property type="protein sequence ID" value="MCY6958389.1"/>
    <property type="molecule type" value="Genomic_DNA"/>
</dbReference>
<dbReference type="RefSeq" id="WP_268060801.1">
    <property type="nucleotide sequence ID" value="NZ_JAPQFJ010000005.1"/>
</dbReference>
<protein>
    <recommendedName>
        <fullName evidence="3">Group-specific protein</fullName>
    </recommendedName>
</protein>
<name>A0ABT4D7W7_9CLOT</name>